<dbReference type="SUPFAM" id="SSF49464">
    <property type="entry name" value="Carboxypeptidase regulatory domain-like"/>
    <property type="match status" value="1"/>
</dbReference>
<keyword evidence="4" id="KW-0256">Endoplasmic reticulum</keyword>
<feature type="signal peptide" evidence="8">
    <location>
        <begin position="1"/>
        <end position="23"/>
    </location>
</feature>
<dbReference type="InterPro" id="IPR055074">
    <property type="entry name" value="NOMO1-3_2nd"/>
</dbReference>
<proteinExistence type="predicted"/>
<gene>
    <name evidence="16" type="ORF">Ahy_A06g027131</name>
</gene>
<evidence type="ECO:0000256" key="1">
    <source>
        <dbReference type="ARBA" id="ARBA00004115"/>
    </source>
</evidence>
<dbReference type="FunFam" id="2.60.40.10:FF:001746">
    <property type="entry name" value="Carbohydrate-binding-like fold"/>
    <property type="match status" value="1"/>
</dbReference>
<sequence>MSIRFALCLSLFIALHSISAASADSIYGCGGFVEASSSLVKSRRQSDSKLDYSHVTVELQTVDGLVKDRTQCAPNGYYFIPVYDKGSFVIKINGPEGWAWDPEKVPVVVDDKGCNGNEDINFHFTGFTISGRVVGAVGGGSCSVKNGGPSNVKVELLSPAGDVVSAVLTSPSGNYLFKNIIPGKYELRASSPNMKVEVKGSTQVELGFGNGVVDDVFFVPGYSISGFVVAQGNPILGVHVFLYSDDVSEVECLQGSPNGPREGVALCHAVSDADGKFTFNSVPCGSYELVPYYKGENTVFDVSPSSVSVNVKHQHVTVPQKFQVTGFSLGGRVVDGNEMGVEGVKIIVDGHDRSITDNQGYYKLDQVTSKHYTIEAKKEHYKFRKLENYMVLPNMASIEDINAISYDLCGSVRSVSGGPKAKVALTHGPENVKPQKKQTDGNGRFCFEIPGIEGCVLRKVRKMGYGKDLLTLLVVPGEYRLSAIAENAPGLMFMPSYIDVVVKSPLLNVEFSQALVNIRGAVSCKEKCGPSVSVTLVKVDKHNEDRKTIKLTTESSEFLFSDVIPGKYRLEVKHSSPEAVTSKDDWCWEQSFIDVNLGAEDLEGITFVQKGYWVNIISTHNVDGYLTQPDGSNVNLKIKKGSQKICVEYPGVHEFKYVDSCVFFGSSSVKIDTSVLSPVHLKGEKYLLKGQINVQPSSLDSLPKSIVVDIKNGGAGGVDSATAKLKSHEKDQTNTAIYEYSFWANLGEKLTFIPRDSRYNFLVGFSNVIPLLHSFPSSVFRSNKVDCMCQTCIVDLFFWFVYRNDGEKKLLFYPREHHISVADDNCQTYIPTFSSRLGVYIEGSVSPPLSGVHIKLVAAGESSITALKSGEIVLETSTGADGTFVAGPLYDDVGYNVEASKPGYHLNQVGPYSFSCQKLSQISVRIHHKDDVREPIPSVLLSLSGDNGYRNNSVSGDGGSFLFDNLFPGTFYLRPVLKEYAFSPSAQAIELGGGEFKEVVFQATRVAYSATGFVTLLSGQPKGGVSVEARAESKGYFEEAVTDSSGNYRLRGLLPDTVYAVKVAKRDVLGSSNIERASPDSIPVKVGTEDIRGLDFVVFEEPEITIVSCHVEGNGTKELHKHLMVEIKSASDPNKIESVFPLPISNYFQVKGLSKGRHLLQLRSGLPSSSLKFESDIIEVDLEKDTQIHVGPLRYKIDDQMKQELTPAPVFPLIAGLFFIALFLSIPRLKDLYQATVDIPTPGLTATSRKDTRKTTMRKKTY</sequence>
<dbReference type="PANTHER" id="PTHR23303:SF14">
    <property type="entry name" value="BOS COMPLEX SUBUNIT NOMO1-RELATED"/>
    <property type="match status" value="1"/>
</dbReference>
<dbReference type="SUPFAM" id="SSF49478">
    <property type="entry name" value="Cna protein B-type domain"/>
    <property type="match status" value="2"/>
</dbReference>
<dbReference type="SUPFAM" id="SSF49452">
    <property type="entry name" value="Starch-binding domain-like"/>
    <property type="match status" value="1"/>
</dbReference>
<feature type="domain" description="NOMO third transthyretin-like" evidence="13">
    <location>
        <begin position="262"/>
        <end position="325"/>
    </location>
</feature>
<keyword evidence="6 7" id="KW-0472">Membrane</keyword>
<accession>A0A445CMQ2</accession>
<keyword evidence="5 7" id="KW-1133">Transmembrane helix</keyword>
<feature type="chain" id="PRO_5019314388" description="Carbohydrate-binding-like fold protein" evidence="8">
    <location>
        <begin position="24"/>
        <end position="1262"/>
    </location>
</feature>
<keyword evidence="3 8" id="KW-0732">Signal</keyword>
<protein>
    <recommendedName>
        <fullName evidence="18">Carbohydrate-binding-like fold protein</fullName>
    </recommendedName>
</protein>
<dbReference type="EMBL" id="SDMP01000006">
    <property type="protein sequence ID" value="RYR52211.1"/>
    <property type="molecule type" value="Genomic_DNA"/>
</dbReference>
<evidence type="ECO:0000256" key="6">
    <source>
        <dbReference type="ARBA" id="ARBA00023136"/>
    </source>
</evidence>
<evidence type="ECO:0000259" key="13">
    <source>
        <dbReference type="Pfam" id="PF23193"/>
    </source>
</evidence>
<keyword evidence="17" id="KW-1185">Reference proteome</keyword>
<evidence type="ECO:0000256" key="7">
    <source>
        <dbReference type="SAM" id="Phobius"/>
    </source>
</evidence>
<evidence type="ECO:0000259" key="15">
    <source>
        <dbReference type="Pfam" id="PF23662"/>
    </source>
</evidence>
<dbReference type="STRING" id="3818.A0A445CMQ2"/>
<dbReference type="Gene3D" id="2.60.40.1120">
    <property type="entry name" value="Carboxypeptidase-like, regulatory domain"/>
    <property type="match status" value="1"/>
</dbReference>
<dbReference type="InterPro" id="IPR055073">
    <property type="entry name" value="NOMO1-like_9th"/>
</dbReference>
<evidence type="ECO:0000256" key="2">
    <source>
        <dbReference type="ARBA" id="ARBA00022692"/>
    </source>
</evidence>
<dbReference type="GO" id="GO:0030246">
    <property type="term" value="F:carbohydrate binding"/>
    <property type="evidence" value="ECO:0007669"/>
    <property type="project" value="InterPro"/>
</dbReference>
<feature type="domain" description="NOMO-like N-terminal beta-sandwich" evidence="9">
    <location>
        <begin position="44"/>
        <end position="122"/>
    </location>
</feature>
<dbReference type="Pfam" id="PF22898">
    <property type="entry name" value="NOMO1-like_1st"/>
    <property type="match status" value="1"/>
</dbReference>
<dbReference type="InterPro" id="IPR051417">
    <property type="entry name" value="SDr/BOS_complex"/>
</dbReference>
<evidence type="ECO:0000259" key="9">
    <source>
        <dbReference type="Pfam" id="PF22898"/>
    </source>
</evidence>
<dbReference type="FunFam" id="2.60.40.1120:FF:000022">
    <property type="entry name" value="Carbohydrate-binding-like fold"/>
    <property type="match status" value="1"/>
</dbReference>
<dbReference type="Pfam" id="PF23141">
    <property type="entry name" value="Ig_NOMO"/>
    <property type="match status" value="1"/>
</dbReference>
<dbReference type="InterPro" id="IPR056189">
    <property type="entry name" value="NOMO_3rd"/>
</dbReference>
<dbReference type="InterPro" id="IPR055075">
    <property type="entry name" value="NOMO-like_N"/>
</dbReference>
<dbReference type="Pfam" id="PF23662">
    <property type="entry name" value="DUF7152"/>
    <property type="match status" value="1"/>
</dbReference>
<comment type="subcellular location">
    <subcellularLocation>
        <location evidence="1">Endoplasmic reticulum membrane</location>
        <topology evidence="1">Single-pass type I membrane protein</topology>
    </subcellularLocation>
</comment>
<evidence type="ECO:0000259" key="10">
    <source>
        <dbReference type="Pfam" id="PF22902"/>
    </source>
</evidence>
<name>A0A445CMQ2_ARAHY</name>
<feature type="domain" description="NOMO eighth prealbumin-like" evidence="14">
    <location>
        <begin position="803"/>
        <end position="836"/>
    </location>
</feature>
<dbReference type="Pfam" id="PF22904">
    <property type="entry name" value="NOMO1-like_2nd"/>
    <property type="match status" value="1"/>
</dbReference>
<dbReference type="InterPro" id="IPR013784">
    <property type="entry name" value="Carb-bd-like_fold"/>
</dbReference>
<dbReference type="InterPro" id="IPR056187">
    <property type="entry name" value="NOMO_8th"/>
</dbReference>
<evidence type="ECO:0000256" key="3">
    <source>
        <dbReference type="ARBA" id="ARBA00022729"/>
    </source>
</evidence>
<evidence type="ECO:0000313" key="17">
    <source>
        <dbReference type="Proteomes" id="UP000289738"/>
    </source>
</evidence>
<evidence type="ECO:0008006" key="18">
    <source>
        <dbReference type="Google" id="ProtNLM"/>
    </source>
</evidence>
<feature type="transmembrane region" description="Helical" evidence="7">
    <location>
        <begin position="1208"/>
        <end position="1226"/>
    </location>
</feature>
<dbReference type="GO" id="GO:0005789">
    <property type="term" value="C:endoplasmic reticulum membrane"/>
    <property type="evidence" value="ECO:0007669"/>
    <property type="project" value="UniProtKB-SubCell"/>
</dbReference>
<evidence type="ECO:0000256" key="8">
    <source>
        <dbReference type="SAM" id="SignalP"/>
    </source>
</evidence>
<evidence type="ECO:0000256" key="4">
    <source>
        <dbReference type="ARBA" id="ARBA00022824"/>
    </source>
</evidence>
<dbReference type="Pfam" id="PF23193">
    <property type="entry name" value="NOMO_3rd"/>
    <property type="match status" value="1"/>
</dbReference>
<feature type="domain" description="NOMO seventh transthyretin-like" evidence="12">
    <location>
        <begin position="613"/>
        <end position="685"/>
    </location>
</feature>
<feature type="domain" description="DUF7152" evidence="15">
    <location>
        <begin position="1103"/>
        <end position="1201"/>
    </location>
</feature>
<evidence type="ECO:0000259" key="12">
    <source>
        <dbReference type="Pfam" id="PF23141"/>
    </source>
</evidence>
<organism evidence="16 17">
    <name type="scientific">Arachis hypogaea</name>
    <name type="common">Peanut</name>
    <dbReference type="NCBI Taxonomy" id="3818"/>
    <lineage>
        <taxon>Eukaryota</taxon>
        <taxon>Viridiplantae</taxon>
        <taxon>Streptophyta</taxon>
        <taxon>Embryophyta</taxon>
        <taxon>Tracheophyta</taxon>
        <taxon>Spermatophyta</taxon>
        <taxon>Magnoliopsida</taxon>
        <taxon>eudicotyledons</taxon>
        <taxon>Gunneridae</taxon>
        <taxon>Pentapetalae</taxon>
        <taxon>rosids</taxon>
        <taxon>fabids</taxon>
        <taxon>Fabales</taxon>
        <taxon>Fabaceae</taxon>
        <taxon>Papilionoideae</taxon>
        <taxon>50 kb inversion clade</taxon>
        <taxon>dalbergioids sensu lato</taxon>
        <taxon>Dalbergieae</taxon>
        <taxon>Pterocarpus clade</taxon>
        <taxon>Arachis</taxon>
    </lineage>
</organism>
<dbReference type="InterPro" id="IPR055576">
    <property type="entry name" value="DUF7152"/>
</dbReference>
<comment type="caution">
    <text evidence="16">The sequence shown here is derived from an EMBL/GenBank/DDBJ whole genome shotgun (WGS) entry which is preliminary data.</text>
</comment>
<dbReference type="Pfam" id="PF23660">
    <property type="entry name" value="NOMO_8th"/>
    <property type="match status" value="2"/>
</dbReference>
<evidence type="ECO:0000259" key="14">
    <source>
        <dbReference type="Pfam" id="PF23660"/>
    </source>
</evidence>
<dbReference type="AlphaFoldDB" id="A0A445CMQ2"/>
<feature type="domain" description="NOMO second beta-sandwich" evidence="11">
    <location>
        <begin position="124"/>
        <end position="218"/>
    </location>
</feature>
<dbReference type="InterPro" id="IPR008969">
    <property type="entry name" value="CarboxyPept-like_regulatory"/>
</dbReference>
<dbReference type="Proteomes" id="UP000289738">
    <property type="component" value="Chromosome A06"/>
</dbReference>
<dbReference type="InterPro" id="IPR056319">
    <property type="entry name" value="NOMO_7th"/>
</dbReference>
<evidence type="ECO:0000259" key="11">
    <source>
        <dbReference type="Pfam" id="PF22904"/>
    </source>
</evidence>
<evidence type="ECO:0000256" key="5">
    <source>
        <dbReference type="ARBA" id="ARBA00022989"/>
    </source>
</evidence>
<feature type="domain" description="NOMO-like ninth beta-sandwich" evidence="10">
    <location>
        <begin position="838"/>
        <end position="909"/>
    </location>
</feature>
<dbReference type="Gene3D" id="2.60.40.10">
    <property type="entry name" value="Immunoglobulins"/>
    <property type="match status" value="1"/>
</dbReference>
<feature type="domain" description="NOMO eighth prealbumin-like" evidence="14">
    <location>
        <begin position="687"/>
        <end position="758"/>
    </location>
</feature>
<dbReference type="Pfam" id="PF22902">
    <property type="entry name" value="NOMO1-like_9th"/>
    <property type="match status" value="1"/>
</dbReference>
<dbReference type="InterPro" id="IPR013783">
    <property type="entry name" value="Ig-like_fold"/>
</dbReference>
<reference evidence="16 17" key="1">
    <citation type="submission" date="2019-01" db="EMBL/GenBank/DDBJ databases">
        <title>Sequencing of cultivated peanut Arachis hypogaea provides insights into genome evolution and oil improvement.</title>
        <authorList>
            <person name="Chen X."/>
        </authorList>
    </citation>
    <scope>NUCLEOTIDE SEQUENCE [LARGE SCALE GENOMIC DNA]</scope>
    <source>
        <strain evidence="17">cv. Fuhuasheng</strain>
        <tissue evidence="16">Leaves</tissue>
    </source>
</reference>
<evidence type="ECO:0000313" key="16">
    <source>
        <dbReference type="EMBL" id="RYR52211.1"/>
    </source>
</evidence>
<keyword evidence="2 7" id="KW-0812">Transmembrane</keyword>
<dbReference type="PANTHER" id="PTHR23303">
    <property type="entry name" value="CARBOXYPEPTIDASE REGULATORY REGION-CONTAINING"/>
    <property type="match status" value="1"/>
</dbReference>